<dbReference type="Pfam" id="PF13365">
    <property type="entry name" value="Trypsin_2"/>
    <property type="match status" value="1"/>
</dbReference>
<feature type="region of interest" description="Disordered" evidence="1">
    <location>
        <begin position="1302"/>
        <end position="1338"/>
    </location>
</feature>
<evidence type="ECO:0008006" key="4">
    <source>
        <dbReference type="Google" id="ProtNLM"/>
    </source>
</evidence>
<dbReference type="KEGG" id="scad:DN051_29710"/>
<gene>
    <name evidence="2" type="ORF">DN051_29710</name>
</gene>
<dbReference type="SUPFAM" id="SSF52540">
    <property type="entry name" value="P-loop containing nucleoside triphosphate hydrolases"/>
    <property type="match status" value="1"/>
</dbReference>
<name>A0A2Z4J7G7_9ACTN</name>
<protein>
    <recommendedName>
        <fullName evidence="4">Serine protease</fullName>
    </recommendedName>
</protein>
<dbReference type="RefSeq" id="WP_112439876.1">
    <property type="nucleotide sequence ID" value="NZ_CP030073.1"/>
</dbReference>
<evidence type="ECO:0000256" key="1">
    <source>
        <dbReference type="SAM" id="MobiDB-lite"/>
    </source>
</evidence>
<evidence type="ECO:0000313" key="2">
    <source>
        <dbReference type="EMBL" id="AWW40333.1"/>
    </source>
</evidence>
<reference evidence="2 3" key="1">
    <citation type="journal article" date="2019" name="Int. J. Syst. Evol. Microbiol.">
        <title>Streptomyces cadmiisoli sp. nov., a novel actinomycete isolated from cadmium-contaminated soil.</title>
        <authorList>
            <person name="Li K."/>
            <person name="Tang X."/>
            <person name="Zhao J."/>
            <person name="Guo Y."/>
            <person name="Tang Y."/>
            <person name="Gao J."/>
        </authorList>
    </citation>
    <scope>NUCLEOTIDE SEQUENCE [LARGE SCALE GENOMIC DNA]</scope>
    <source>
        <strain evidence="2 3">ZFG47</strain>
    </source>
</reference>
<accession>A0A2Z4J7G7</accession>
<proteinExistence type="predicted"/>
<evidence type="ECO:0000313" key="3">
    <source>
        <dbReference type="Proteomes" id="UP000249616"/>
    </source>
</evidence>
<dbReference type="InterPro" id="IPR043504">
    <property type="entry name" value="Peptidase_S1_PA_chymotrypsin"/>
</dbReference>
<organism evidence="2 3">
    <name type="scientific">Streptomyces cadmiisoli</name>
    <dbReference type="NCBI Taxonomy" id="2184053"/>
    <lineage>
        <taxon>Bacteria</taxon>
        <taxon>Bacillati</taxon>
        <taxon>Actinomycetota</taxon>
        <taxon>Actinomycetes</taxon>
        <taxon>Kitasatosporales</taxon>
        <taxon>Streptomycetaceae</taxon>
        <taxon>Streptomyces</taxon>
        <taxon>Streptomyces aurantiacus group</taxon>
    </lineage>
</organism>
<dbReference type="Gene3D" id="2.40.10.10">
    <property type="entry name" value="Trypsin-like serine proteases"/>
    <property type="match status" value="1"/>
</dbReference>
<sequence>MVTSLPDVARVARVVGELPGSRFRLGSGYRISDHLVLTAAHVLDDAADLAADLGGDGDYRPVTPVWRDTGADLALLRFAAAPTARVDPVRIGGVDRARISTVGAHAAGYPVYAEIGTPDGGRRGRAAVRCSVRTADTGAPGDLRVGIEDAAPASAPPGASPWQGMSGAAVITTDGLLVAVFREHLTPTGVAMHQVTALDRVDDEEWRALLTAEGVDPRPRPALPDGWDRTGGRLQRHHLRLDAIRRMRHPLVEEKVHFVDPGDDSSPGNVLARLTELASGPGLPSGVVLTGDAGAGKTRLCLETAARADREGWLVVHLTGKASLTDVGDSVGPRAGRVLVVADDIDWINDAGQIHGRVRDAVAASGTRAAFLTTARSVRLKDLESEPLRPQDTFVRIRVRSDPGYHSAICRELVRGLAPNAVGQQGEERVELMCEGPPAFSQLFASVYDNQAREGNDITAVVPRPDADFRVWLHGVLAEVGLPAVPWDGDADPATTAVARIVAHAPCALKDALDCFAPDSDDPADPRRVAGAGTIQRLVRNGLLSVQADSLRPVHDLYGDVLLGHGVVEAGGERVHRAGLRRVLESGLADGTALARVAASVDRLRATLGDEAGGRLAAEVEEWCTARLDTLRELVVEEPRSEGRELEVLLTRPTWRPVAARELAGPWLARHHGRTRARDAVLTAARHLPPEVSRPYLMAWLRRNAVHPAAAFAFHHVLRAEDIAPGPLEWTTDLAYEWLTLHAPRHSAARPLCELLDPRKKALSRDDPRLGQVLRWGLNWLDEYGTTSEASFVARTLLMRPELTGTGLVRTARLLLDTVAPANPADASFALEAVLGRCRQQRDLPKEVFEQAVKDSLLWLEDGGGHGRRPAAAYVLRQLVTPDLPGRDTLARAVQAAWNWLEPNADRHLELGMVLPPLLKNVRKADGHRNAAFTDEEQLQLQRLAVRWLSSSGSSSWRGVSEVAGALLRTSHPDQDPEVLDRLTRQALDLVEKHPYPTVARSVLPPLLHKNLDPGTRDRLMAAAFAQLPPAPTSPHTAFLLSSLLSRADLGADEHDRAMAATLEWLDRYPRGQGAVGLLNSALGGRRTSPDDRGRLAARAVQVLSPLTLLPPGKKRPWLVETLRLHRHGIRPEWNRLVSRACDLLDRRAAHTAPLLGELLKGADLLDAPVLERLHLACADWCALYDRSGWVPDLLSPVLGSRDASPAVRRRVSQVARDRLRPGSERNDALGKLLEALLRDGDLSDPEHADAAVDFALGWLEEHAGPAHRRKAHAVLLLVGHWLARAPQRPRAQERIRRAKDRMDAHLRDYPDEPSDRRRALEHHRRILAGPSGPEEAH</sequence>
<keyword evidence="3" id="KW-1185">Reference proteome</keyword>
<dbReference type="InterPro" id="IPR009003">
    <property type="entry name" value="Peptidase_S1_PA"/>
</dbReference>
<dbReference type="EMBL" id="CP030073">
    <property type="protein sequence ID" value="AWW40333.1"/>
    <property type="molecule type" value="Genomic_DNA"/>
</dbReference>
<dbReference type="SUPFAM" id="SSF50494">
    <property type="entry name" value="Trypsin-like serine proteases"/>
    <property type="match status" value="1"/>
</dbReference>
<dbReference type="Proteomes" id="UP000249616">
    <property type="component" value="Chromosome"/>
</dbReference>
<dbReference type="InterPro" id="IPR027417">
    <property type="entry name" value="P-loop_NTPase"/>
</dbReference>
<feature type="compositionally biased region" description="Basic and acidic residues" evidence="1">
    <location>
        <begin position="1302"/>
        <end position="1319"/>
    </location>
</feature>